<reference evidence="1" key="1">
    <citation type="submission" date="2020-05" db="EMBL/GenBank/DDBJ databases">
        <authorList>
            <person name="Chiriac C."/>
            <person name="Salcher M."/>
            <person name="Ghai R."/>
            <person name="Kavagutti S V."/>
        </authorList>
    </citation>
    <scope>NUCLEOTIDE SEQUENCE</scope>
</reference>
<name>A0A6J6XK81_9ZZZZ</name>
<dbReference type="EMBL" id="CAFAAI010000126">
    <property type="protein sequence ID" value="CAB4797611.1"/>
    <property type="molecule type" value="Genomic_DNA"/>
</dbReference>
<evidence type="ECO:0000313" key="1">
    <source>
        <dbReference type="EMBL" id="CAB4797611.1"/>
    </source>
</evidence>
<gene>
    <name evidence="1" type="ORF">UFOPK2992_00830</name>
</gene>
<accession>A0A6J6XK81</accession>
<protein>
    <submittedName>
        <fullName evidence="1">Unannotated protein</fullName>
    </submittedName>
</protein>
<sequence>MLVVLPHVLDVQVVGESFRNGLLASRLGEAVVDNRRIARTAGVDESLRVAGAQVLLEELPEGFQDCCLPCSGRPAEYEAVACRGSAVLVEEVTPKHLLFDSADRSVDDRDIAAVVDSTQIDSGLAFGWGET</sequence>
<organism evidence="1">
    <name type="scientific">freshwater metagenome</name>
    <dbReference type="NCBI Taxonomy" id="449393"/>
    <lineage>
        <taxon>unclassified sequences</taxon>
        <taxon>metagenomes</taxon>
        <taxon>ecological metagenomes</taxon>
    </lineage>
</organism>
<proteinExistence type="predicted"/>
<dbReference type="AlphaFoldDB" id="A0A6J6XK81"/>